<protein>
    <submittedName>
        <fullName evidence="1">Uncharacterized protein</fullName>
    </submittedName>
</protein>
<evidence type="ECO:0000313" key="2">
    <source>
        <dbReference type="Proteomes" id="UP001378960"/>
    </source>
</evidence>
<keyword evidence="2" id="KW-1185">Reference proteome</keyword>
<proteinExistence type="predicted"/>
<evidence type="ECO:0000313" key="1">
    <source>
        <dbReference type="EMBL" id="GMM44082.1"/>
    </source>
</evidence>
<accession>A0AAV5QZ54</accession>
<comment type="caution">
    <text evidence="1">The sequence shown here is derived from an EMBL/GenBank/DDBJ whole genome shotgun (WGS) entry which is preliminary data.</text>
</comment>
<gene>
    <name evidence="1" type="ORF">DAPK24_006570</name>
</gene>
<name>A0AAV5QZ54_PICKL</name>
<dbReference type="AlphaFoldDB" id="A0AAV5QZ54"/>
<sequence length="383" mass="45283">MCFNPDLKTSIEDRFTLNVCPTTLTIFGTAQILEAFNAKYFGFDLDELEATARTIIKRQKYMSYTWSLTYFCLKNKHKMNFIKSKFFNVQPYMFEATDREVKLYLDDPKFLWRFSMNTYYSFVDEFYGLSKEKKLKYKRGILTYDKDDSPIMPYLDLDLFRKGYVKSTSKPSFNLSIIDDFINYKIKYSLTDYETAEMYYSHDFYLHQMSGNADYSTFVRTILTGHNGICPSPLLESASIIRNKSLLFTMKKEKTLRKSFNKKYGNEEEISSSDMNEDSRLDKWIEKIKKHISPIKCLEDFEEWKASQKVRCESDEIVEFLPSTALRFLGVNERNNNLNTSDKIQVLNAIVKRNKNLVEIKSKFFNDSNWIEECYDVLDNSQI</sequence>
<dbReference type="Proteomes" id="UP001378960">
    <property type="component" value="Unassembled WGS sequence"/>
</dbReference>
<dbReference type="EMBL" id="BTGB01000001">
    <property type="protein sequence ID" value="GMM44082.1"/>
    <property type="molecule type" value="Genomic_DNA"/>
</dbReference>
<reference evidence="1 2" key="1">
    <citation type="journal article" date="2023" name="Elife">
        <title>Identification of key yeast species and microbe-microbe interactions impacting larval growth of Drosophila in the wild.</title>
        <authorList>
            <person name="Mure A."/>
            <person name="Sugiura Y."/>
            <person name="Maeda R."/>
            <person name="Honda K."/>
            <person name="Sakurai N."/>
            <person name="Takahashi Y."/>
            <person name="Watada M."/>
            <person name="Katoh T."/>
            <person name="Gotoh A."/>
            <person name="Gotoh Y."/>
            <person name="Taniguchi I."/>
            <person name="Nakamura K."/>
            <person name="Hayashi T."/>
            <person name="Katayama T."/>
            <person name="Uemura T."/>
            <person name="Hattori Y."/>
        </authorList>
    </citation>
    <scope>NUCLEOTIDE SEQUENCE [LARGE SCALE GENOMIC DNA]</scope>
    <source>
        <strain evidence="1 2">PK-24</strain>
    </source>
</reference>
<organism evidence="1 2">
    <name type="scientific">Pichia kluyveri</name>
    <name type="common">Yeast</name>
    <dbReference type="NCBI Taxonomy" id="36015"/>
    <lineage>
        <taxon>Eukaryota</taxon>
        <taxon>Fungi</taxon>
        <taxon>Dikarya</taxon>
        <taxon>Ascomycota</taxon>
        <taxon>Saccharomycotina</taxon>
        <taxon>Pichiomycetes</taxon>
        <taxon>Pichiales</taxon>
        <taxon>Pichiaceae</taxon>
        <taxon>Pichia</taxon>
    </lineage>
</organism>